<evidence type="ECO:0000256" key="2">
    <source>
        <dbReference type="ARBA" id="ARBA00022723"/>
    </source>
</evidence>
<reference evidence="10 11" key="1">
    <citation type="journal article" date="2018" name="Front. Microbiol.">
        <title>Genomic and genetic insights into a cosmopolitan fungus, Paecilomyces variotii (Eurotiales).</title>
        <authorList>
            <person name="Urquhart A.S."/>
            <person name="Mondo S.J."/>
            <person name="Makela M.R."/>
            <person name="Hane J.K."/>
            <person name="Wiebenga A."/>
            <person name="He G."/>
            <person name="Mihaltcheva S."/>
            <person name="Pangilinan J."/>
            <person name="Lipzen A."/>
            <person name="Barry K."/>
            <person name="de Vries R.P."/>
            <person name="Grigoriev I.V."/>
            <person name="Idnurm A."/>
        </authorList>
    </citation>
    <scope>NUCLEOTIDE SEQUENCE [LARGE SCALE GENOMIC DNA]</scope>
    <source>
        <strain evidence="10 11">CBS 101075</strain>
    </source>
</reference>
<proteinExistence type="predicted"/>
<dbReference type="GO" id="GO:0008270">
    <property type="term" value="F:zinc ion binding"/>
    <property type="evidence" value="ECO:0007669"/>
    <property type="project" value="InterPro"/>
</dbReference>
<evidence type="ECO:0000256" key="3">
    <source>
        <dbReference type="ARBA" id="ARBA00023015"/>
    </source>
</evidence>
<evidence type="ECO:0000256" key="6">
    <source>
        <dbReference type="ARBA" id="ARBA00023242"/>
    </source>
</evidence>
<keyword evidence="8" id="KW-1133">Transmembrane helix</keyword>
<protein>
    <submittedName>
        <fullName evidence="10">C6 zinc finger domain protein</fullName>
    </submittedName>
</protein>
<dbReference type="SUPFAM" id="SSF57701">
    <property type="entry name" value="Zn2/Cys6 DNA-binding domain"/>
    <property type="match status" value="1"/>
</dbReference>
<dbReference type="AlphaFoldDB" id="A0A443HVM2"/>
<dbReference type="PANTHER" id="PTHR31001:SF40">
    <property type="entry name" value="ZN(II)2CYS6 TRANSCRIPTION FACTOR (EUROFUNG)"/>
    <property type="match status" value="1"/>
</dbReference>
<sequence length="674" mass="75566">MTSHPVGKRLPISCEPCRKRKIKCTRDRRPCQTCLRRGLRAGDCVYLGQSRLLQDNEPQTESSVQRELLRRIQKLEDLLDRQTATQLSPQNQNPVSPPVTMNSNSTPDQDSDHISTDLAPSDPGNFGFLQFSSLGHVRFVPLPSQWNPVLHRDDAGNHFEGLSDVPHDEDAGLPFNGCGRITKAELLALLPPRKYCAYLKGIYFKVFSPLFHILHDPTFEEEYERFHNDADSVSLGWLALLFIILGIAVTALDDDDPILSDLGHEKSINLNIRVVSSRYRSAAMKCLAADGVMTRHSMSSLQALVLTLYARSHMNIPTWTLLGFTHHVAIAMGYHIDPGRFNLSILECEQRRRAWAALMMIYTIQNTALGSFGHRPFSQDTKPPSDVDDVDLMTASNKGSQGGPTQMTYILLKFRLYEISAKISETLLSRPDGSPTTLTQLENEVASIQAMCTSRYRSDNNRSHLPGHHMANYNIIQGYTHQLRLLIHRPNFTRYFQGDRSQAAWRSKDRCVESAKSLLAIYRNLSECPVFAPYKWYTSGLGSFYAFHAAVSLAAVLMEPDNQNEYDEIKGLLSNSLDLFAALSHRSSVCEKAVTILQNLIDVANSRRCQVAENTTYVSGGTDRSVAYNESESPMASCHIEMMFSQLQPQNWLSPAAISWDGWDFLSGDGLVAS</sequence>
<gene>
    <name evidence="10" type="ORF">C8Q69DRAFT_432816</name>
</gene>
<comment type="caution">
    <text evidence="10">The sequence shown here is derived from an EMBL/GenBank/DDBJ whole genome shotgun (WGS) entry which is preliminary data.</text>
</comment>
<dbReference type="STRING" id="264951.A0A443HVM2"/>
<dbReference type="VEuPathDB" id="FungiDB:C8Q69DRAFT_432816"/>
<dbReference type="PANTHER" id="PTHR31001">
    <property type="entry name" value="UNCHARACTERIZED TRANSCRIPTIONAL REGULATORY PROTEIN"/>
    <property type="match status" value="1"/>
</dbReference>
<keyword evidence="3" id="KW-0805">Transcription regulation</keyword>
<feature type="compositionally biased region" description="Polar residues" evidence="7">
    <location>
        <begin position="83"/>
        <end position="108"/>
    </location>
</feature>
<evidence type="ECO:0000259" key="9">
    <source>
        <dbReference type="PROSITE" id="PS50048"/>
    </source>
</evidence>
<dbReference type="SMART" id="SM00066">
    <property type="entry name" value="GAL4"/>
    <property type="match status" value="1"/>
</dbReference>
<dbReference type="Pfam" id="PF00172">
    <property type="entry name" value="Zn_clus"/>
    <property type="match status" value="1"/>
</dbReference>
<dbReference type="GeneID" id="39597784"/>
<feature type="region of interest" description="Disordered" evidence="7">
    <location>
        <begin position="83"/>
        <end position="119"/>
    </location>
</feature>
<keyword evidence="6" id="KW-0539">Nucleus</keyword>
<evidence type="ECO:0000313" key="10">
    <source>
        <dbReference type="EMBL" id="RWQ95877.1"/>
    </source>
</evidence>
<dbReference type="CDD" id="cd12148">
    <property type="entry name" value="fungal_TF_MHR"/>
    <property type="match status" value="1"/>
</dbReference>
<dbReference type="CDD" id="cd00067">
    <property type="entry name" value="GAL4"/>
    <property type="match status" value="1"/>
</dbReference>
<dbReference type="RefSeq" id="XP_028485522.1">
    <property type="nucleotide sequence ID" value="XM_028628507.1"/>
</dbReference>
<dbReference type="InterPro" id="IPR036864">
    <property type="entry name" value="Zn2-C6_fun-type_DNA-bd_sf"/>
</dbReference>
<dbReference type="GO" id="GO:0000981">
    <property type="term" value="F:DNA-binding transcription factor activity, RNA polymerase II-specific"/>
    <property type="evidence" value="ECO:0007669"/>
    <property type="project" value="InterPro"/>
</dbReference>
<evidence type="ECO:0000313" key="11">
    <source>
        <dbReference type="Proteomes" id="UP000283841"/>
    </source>
</evidence>
<keyword evidence="8" id="KW-0812">Transmembrane</keyword>
<dbReference type="Pfam" id="PF04082">
    <property type="entry name" value="Fungal_trans"/>
    <property type="match status" value="1"/>
</dbReference>
<dbReference type="Gene3D" id="4.10.240.10">
    <property type="entry name" value="Zn(2)-C6 fungal-type DNA-binding domain"/>
    <property type="match status" value="1"/>
</dbReference>
<dbReference type="GO" id="GO:0006351">
    <property type="term" value="P:DNA-templated transcription"/>
    <property type="evidence" value="ECO:0007669"/>
    <property type="project" value="InterPro"/>
</dbReference>
<evidence type="ECO:0000256" key="4">
    <source>
        <dbReference type="ARBA" id="ARBA00023125"/>
    </source>
</evidence>
<dbReference type="Proteomes" id="UP000283841">
    <property type="component" value="Unassembled WGS sequence"/>
</dbReference>
<feature type="domain" description="Zn(2)-C6 fungal-type" evidence="9">
    <location>
        <begin position="13"/>
        <end position="46"/>
    </location>
</feature>
<dbReference type="InterPro" id="IPR001138">
    <property type="entry name" value="Zn2Cys6_DnaBD"/>
</dbReference>
<keyword evidence="8" id="KW-0472">Membrane</keyword>
<keyword evidence="4" id="KW-0238">DNA-binding</keyword>
<evidence type="ECO:0000256" key="8">
    <source>
        <dbReference type="SAM" id="Phobius"/>
    </source>
</evidence>
<dbReference type="PROSITE" id="PS50048">
    <property type="entry name" value="ZN2_CY6_FUNGAL_2"/>
    <property type="match status" value="1"/>
</dbReference>
<organism evidence="10 11">
    <name type="scientific">Byssochlamys spectabilis</name>
    <name type="common">Paecilomyces variotii</name>
    <dbReference type="NCBI Taxonomy" id="264951"/>
    <lineage>
        <taxon>Eukaryota</taxon>
        <taxon>Fungi</taxon>
        <taxon>Dikarya</taxon>
        <taxon>Ascomycota</taxon>
        <taxon>Pezizomycotina</taxon>
        <taxon>Eurotiomycetes</taxon>
        <taxon>Eurotiomycetidae</taxon>
        <taxon>Eurotiales</taxon>
        <taxon>Thermoascaceae</taxon>
        <taxon>Paecilomyces</taxon>
    </lineage>
</organism>
<feature type="transmembrane region" description="Helical" evidence="8">
    <location>
        <begin position="235"/>
        <end position="252"/>
    </location>
</feature>
<dbReference type="EMBL" id="RCNU01000005">
    <property type="protein sequence ID" value="RWQ95877.1"/>
    <property type="molecule type" value="Genomic_DNA"/>
</dbReference>
<keyword evidence="5" id="KW-0804">Transcription</keyword>
<evidence type="ECO:0000256" key="1">
    <source>
        <dbReference type="ARBA" id="ARBA00004123"/>
    </source>
</evidence>
<accession>A0A443HVM2</accession>
<keyword evidence="2" id="KW-0479">Metal-binding</keyword>
<evidence type="ECO:0000256" key="5">
    <source>
        <dbReference type="ARBA" id="ARBA00023163"/>
    </source>
</evidence>
<name>A0A443HVM2_BYSSP</name>
<dbReference type="InterPro" id="IPR007219">
    <property type="entry name" value="XnlR_reg_dom"/>
</dbReference>
<dbReference type="GO" id="GO:0005634">
    <property type="term" value="C:nucleus"/>
    <property type="evidence" value="ECO:0007669"/>
    <property type="project" value="UniProtKB-SubCell"/>
</dbReference>
<dbReference type="GO" id="GO:0003677">
    <property type="term" value="F:DNA binding"/>
    <property type="evidence" value="ECO:0007669"/>
    <property type="project" value="UniProtKB-KW"/>
</dbReference>
<comment type="subcellular location">
    <subcellularLocation>
        <location evidence="1">Nucleus</location>
    </subcellularLocation>
</comment>
<keyword evidence="11" id="KW-1185">Reference proteome</keyword>
<evidence type="ECO:0000256" key="7">
    <source>
        <dbReference type="SAM" id="MobiDB-lite"/>
    </source>
</evidence>
<dbReference type="InterPro" id="IPR050613">
    <property type="entry name" value="Sec_Metabolite_Reg"/>
</dbReference>